<dbReference type="EMBL" id="SNYI01000002">
    <property type="protein sequence ID" value="TDQ30996.1"/>
    <property type="molecule type" value="Genomic_DNA"/>
</dbReference>
<dbReference type="AlphaFoldDB" id="A0A4R6TJJ2"/>
<evidence type="ECO:0000256" key="1">
    <source>
        <dbReference type="SAM" id="Phobius"/>
    </source>
</evidence>
<accession>A0A4R6TJJ2</accession>
<keyword evidence="1" id="KW-1133">Transmembrane helix</keyword>
<keyword evidence="3" id="KW-1185">Reference proteome</keyword>
<proteinExistence type="predicted"/>
<dbReference type="OrthoDB" id="1143801at2"/>
<dbReference type="Proteomes" id="UP000295468">
    <property type="component" value="Unassembled WGS sequence"/>
</dbReference>
<keyword evidence="1" id="KW-0472">Membrane</keyword>
<evidence type="ECO:0000313" key="2">
    <source>
        <dbReference type="EMBL" id="TDQ30996.1"/>
    </source>
</evidence>
<evidence type="ECO:0000313" key="3">
    <source>
        <dbReference type="Proteomes" id="UP000295468"/>
    </source>
</evidence>
<keyword evidence="1" id="KW-0812">Transmembrane</keyword>
<protein>
    <submittedName>
        <fullName evidence="2">Uncharacterized protein</fullName>
    </submittedName>
</protein>
<reference evidence="2 3" key="1">
    <citation type="submission" date="2019-03" db="EMBL/GenBank/DDBJ databases">
        <title>Genomic Encyclopedia of Archaeal and Bacterial Type Strains, Phase II (KMG-II): from individual species to whole genera.</title>
        <authorList>
            <person name="Goeker M."/>
        </authorList>
    </citation>
    <scope>NUCLEOTIDE SEQUENCE [LARGE SCALE GENOMIC DNA]</scope>
    <source>
        <strain evidence="2 3">DSM 18435</strain>
    </source>
</reference>
<sequence length="187" mass="21312">MKDERYIEDLFKSLEGQFDTELPDPGHEERFRARLQAGQKPKGSGLSLFSLWQPYAAAAVLLVFLTLGFLVINQQPDMESQVAQISPEISQTNLYFTSLIEEQVKILRTEDSPLTNKVLEDALAQLKILEDDYTKMERDLVNGGNSKLILSAMITNFQTRIALLKDVQEQIEMIKNFNTEENENISI</sequence>
<organism evidence="2 3">
    <name type="scientific">Zeaxanthinibacter enoshimensis</name>
    <dbReference type="NCBI Taxonomy" id="392009"/>
    <lineage>
        <taxon>Bacteria</taxon>
        <taxon>Pseudomonadati</taxon>
        <taxon>Bacteroidota</taxon>
        <taxon>Flavobacteriia</taxon>
        <taxon>Flavobacteriales</taxon>
        <taxon>Flavobacteriaceae</taxon>
        <taxon>Zeaxanthinibacter</taxon>
    </lineage>
</organism>
<name>A0A4R6TJJ2_9FLAO</name>
<feature type="transmembrane region" description="Helical" evidence="1">
    <location>
        <begin position="52"/>
        <end position="72"/>
    </location>
</feature>
<comment type="caution">
    <text evidence="2">The sequence shown here is derived from an EMBL/GenBank/DDBJ whole genome shotgun (WGS) entry which is preliminary data.</text>
</comment>
<dbReference type="RefSeq" id="WP_133643857.1">
    <property type="nucleotide sequence ID" value="NZ_SNYI01000002.1"/>
</dbReference>
<gene>
    <name evidence="2" type="ORF">CLV82_1694</name>
</gene>